<protein>
    <recommendedName>
        <fullName evidence="2">histidine kinase</fullName>
        <ecNumber evidence="2">2.7.13.3</ecNumber>
    </recommendedName>
</protein>
<dbReference type="CDD" id="cd16922">
    <property type="entry name" value="HATPase_EvgS-ArcB-TorS-like"/>
    <property type="match status" value="1"/>
</dbReference>
<name>A0ABY0IQB4_9RHOO</name>
<dbReference type="Pfam" id="PF08448">
    <property type="entry name" value="PAS_4"/>
    <property type="match status" value="1"/>
</dbReference>
<dbReference type="SUPFAM" id="SSF47384">
    <property type="entry name" value="Homodimeric domain of signal transducing histidine kinase"/>
    <property type="match status" value="1"/>
</dbReference>
<dbReference type="SMART" id="SM00448">
    <property type="entry name" value="REC"/>
    <property type="match status" value="1"/>
</dbReference>
<evidence type="ECO:0000256" key="1">
    <source>
        <dbReference type="ARBA" id="ARBA00000085"/>
    </source>
</evidence>
<dbReference type="RefSeq" id="WP_130458121.1">
    <property type="nucleotide sequence ID" value="NZ_SHKM01000001.1"/>
</dbReference>
<dbReference type="Gene3D" id="1.10.287.130">
    <property type="match status" value="1"/>
</dbReference>
<dbReference type="SMART" id="SM00062">
    <property type="entry name" value="PBPb"/>
    <property type="match status" value="1"/>
</dbReference>
<dbReference type="Gene3D" id="3.40.50.2300">
    <property type="match status" value="1"/>
</dbReference>
<feature type="domain" description="PAC" evidence="11">
    <location>
        <begin position="375"/>
        <end position="428"/>
    </location>
</feature>
<dbReference type="Pfam" id="PF00072">
    <property type="entry name" value="Response_reg"/>
    <property type="match status" value="1"/>
</dbReference>
<dbReference type="InterPro" id="IPR035965">
    <property type="entry name" value="PAS-like_dom_sf"/>
</dbReference>
<dbReference type="CDD" id="cd13706">
    <property type="entry name" value="PBP2_HisK_like_1"/>
    <property type="match status" value="1"/>
</dbReference>
<keyword evidence="6" id="KW-0472">Membrane</keyword>
<feature type="domain" description="PAS" evidence="10">
    <location>
        <begin position="302"/>
        <end position="372"/>
    </location>
</feature>
<evidence type="ECO:0000259" key="8">
    <source>
        <dbReference type="PROSITE" id="PS50109"/>
    </source>
</evidence>
<evidence type="ECO:0000256" key="4">
    <source>
        <dbReference type="ARBA" id="ARBA00023012"/>
    </source>
</evidence>
<dbReference type="InterPro" id="IPR036097">
    <property type="entry name" value="HisK_dim/P_sf"/>
</dbReference>
<dbReference type="InterPro" id="IPR001789">
    <property type="entry name" value="Sig_transdc_resp-reg_receiver"/>
</dbReference>
<dbReference type="InterPro" id="IPR004358">
    <property type="entry name" value="Sig_transdc_His_kin-like_C"/>
</dbReference>
<dbReference type="PROSITE" id="PS50112">
    <property type="entry name" value="PAS"/>
    <property type="match status" value="1"/>
</dbReference>
<keyword evidence="3 5" id="KW-0597">Phosphoprotein</keyword>
<evidence type="ECO:0000256" key="7">
    <source>
        <dbReference type="SAM" id="SignalP"/>
    </source>
</evidence>
<keyword evidence="4" id="KW-0902">Two-component regulatory system</keyword>
<comment type="caution">
    <text evidence="12">The sequence shown here is derived from an EMBL/GenBank/DDBJ whole genome shotgun (WGS) entry which is preliminary data.</text>
</comment>
<dbReference type="EC" id="2.7.13.3" evidence="2"/>
<dbReference type="InterPro" id="IPR013656">
    <property type="entry name" value="PAS_4"/>
</dbReference>
<dbReference type="EMBL" id="SHKM01000001">
    <property type="protein sequence ID" value="RZT89317.1"/>
    <property type="molecule type" value="Genomic_DNA"/>
</dbReference>
<evidence type="ECO:0000256" key="3">
    <source>
        <dbReference type="ARBA" id="ARBA00022553"/>
    </source>
</evidence>
<keyword evidence="7" id="KW-0732">Signal</keyword>
<evidence type="ECO:0000256" key="5">
    <source>
        <dbReference type="PROSITE-ProRule" id="PRU00169"/>
    </source>
</evidence>
<dbReference type="CDD" id="cd17546">
    <property type="entry name" value="REC_hyHK_CKI1_RcsC-like"/>
    <property type="match status" value="1"/>
</dbReference>
<dbReference type="PROSITE" id="PS50110">
    <property type="entry name" value="RESPONSE_REGULATORY"/>
    <property type="match status" value="1"/>
</dbReference>
<feature type="domain" description="Response regulatory" evidence="9">
    <location>
        <begin position="713"/>
        <end position="831"/>
    </location>
</feature>
<organism evidence="12 13">
    <name type="scientific">Azospira oryzae</name>
    <dbReference type="NCBI Taxonomy" id="146939"/>
    <lineage>
        <taxon>Bacteria</taxon>
        <taxon>Pseudomonadati</taxon>
        <taxon>Pseudomonadota</taxon>
        <taxon>Betaproteobacteria</taxon>
        <taxon>Rhodocyclales</taxon>
        <taxon>Rhodocyclaceae</taxon>
        <taxon>Azospira</taxon>
    </lineage>
</organism>
<keyword evidence="6" id="KW-1133">Transmembrane helix</keyword>
<sequence length="839" mass="92951">MMQFPAIPAITRLLGALLLACCAALSAGPAGADEPPLRVTSDDNYPPYIFRDPSGQPVGYLVDLWSLWEQKTGRRVQLIATDWGRAQRLMAENEADVIDMIFHTAARDALYEFSQPYANLPVGIYSHSSISGISNTDNLKGFLIGVQVGDACIEELQGKGVTNLRQFKNYAEMIAAAVAEEIKLFCLDQLPANYYLYRLDLQRQFRKSFDLYQGRFHRATRKGDTATLAAVERGMALISNEERAALEKKWMGSAIDYVPYMPYARYFGLSLALLLVAGAGLALWVRVLQAAVKRRTAELERQRSHLHTLLRGIPDPLWLKDEAGVFIACNPAFERMMGRPEQEIIGCSDYDFVSKEQADFFRDKDRQVLAAGTPQSNEEWITQADGSGQRLFETVKTPIVEPQGKVLGVLGVARDITERKRLEAEVSNYSHHLEELVAERTEELARARDAANAANVAKSAFLANMSHEIRTPMNAIIGLTHILKKGEPSPQQQDRLDKIDDAASHLLSIINDILDLSKIEAERLVLEEHPVELGRIVSHIFSMLAEGARKKGIVLKSEIDPLPPYLLGDPTRLTQAILNYASNAVKFTEWGSVTLRIKVLELTPADVFLRFEVEDTGIGIAPEVQPLLFAPFQQADGSTSRRFGGTGLGLVITRRLAQIMGGDAGVDSRLGFGSTFWFSARLKLGEARAALPEDGPRPDSAEGELLQHYRGTPILLAEDDSINQEVARELLEYAGLRVDIAADGNEAVACLERGTTPYALVLMDMQMPGMDGLEATRHIRRLPGMEQLPIISMTANAFGEDRERCLEAGMNDFVPKPVNPEVLYAMLLKWLPRPQTPNA</sequence>
<dbReference type="InterPro" id="IPR001638">
    <property type="entry name" value="Solute-binding_3/MltF_N"/>
</dbReference>
<dbReference type="Gene3D" id="3.30.565.10">
    <property type="entry name" value="Histidine kinase-like ATPase, C-terminal domain"/>
    <property type="match status" value="1"/>
</dbReference>
<dbReference type="PANTHER" id="PTHR45339:SF1">
    <property type="entry name" value="HYBRID SIGNAL TRANSDUCTION HISTIDINE KINASE J"/>
    <property type="match status" value="1"/>
</dbReference>
<dbReference type="NCBIfam" id="TIGR00229">
    <property type="entry name" value="sensory_box"/>
    <property type="match status" value="1"/>
</dbReference>
<accession>A0ABY0IQB4</accession>
<dbReference type="InterPro" id="IPR005467">
    <property type="entry name" value="His_kinase_dom"/>
</dbReference>
<comment type="catalytic activity">
    <reaction evidence="1">
        <text>ATP + protein L-histidine = ADP + protein N-phospho-L-histidine.</text>
        <dbReference type="EC" id="2.7.13.3"/>
    </reaction>
</comment>
<dbReference type="InterPro" id="IPR011006">
    <property type="entry name" value="CheY-like_superfamily"/>
</dbReference>
<reference evidence="12 13" key="1">
    <citation type="submission" date="2019-02" db="EMBL/GenBank/DDBJ databases">
        <title>Genomic Encyclopedia of Type Strains, Phase IV (KMG-IV): sequencing the most valuable type-strain genomes for metagenomic binning, comparative biology and taxonomic classification.</title>
        <authorList>
            <person name="Goeker M."/>
        </authorList>
    </citation>
    <scope>NUCLEOTIDE SEQUENCE [LARGE SCALE GENOMIC DNA]</scope>
    <source>
        <strain evidence="12 13">DSM 21223</strain>
    </source>
</reference>
<evidence type="ECO:0000313" key="13">
    <source>
        <dbReference type="Proteomes" id="UP000292136"/>
    </source>
</evidence>
<evidence type="ECO:0000256" key="2">
    <source>
        <dbReference type="ARBA" id="ARBA00012438"/>
    </source>
</evidence>
<evidence type="ECO:0000259" key="9">
    <source>
        <dbReference type="PROSITE" id="PS50110"/>
    </source>
</evidence>
<keyword evidence="6" id="KW-0812">Transmembrane</keyword>
<feature type="transmembrane region" description="Helical" evidence="6">
    <location>
        <begin position="263"/>
        <end position="285"/>
    </location>
</feature>
<dbReference type="PRINTS" id="PR00344">
    <property type="entry name" value="BCTRLSENSOR"/>
</dbReference>
<evidence type="ECO:0000313" key="12">
    <source>
        <dbReference type="EMBL" id="RZT89317.1"/>
    </source>
</evidence>
<dbReference type="InterPro" id="IPR003594">
    <property type="entry name" value="HATPase_dom"/>
</dbReference>
<dbReference type="InterPro" id="IPR036890">
    <property type="entry name" value="HATPase_C_sf"/>
</dbReference>
<dbReference type="Gene3D" id="3.30.450.20">
    <property type="entry name" value="PAS domain"/>
    <property type="match status" value="1"/>
</dbReference>
<feature type="signal peptide" evidence="7">
    <location>
        <begin position="1"/>
        <end position="32"/>
    </location>
</feature>
<evidence type="ECO:0000256" key="6">
    <source>
        <dbReference type="SAM" id="Phobius"/>
    </source>
</evidence>
<dbReference type="Proteomes" id="UP000292136">
    <property type="component" value="Unassembled WGS sequence"/>
</dbReference>
<dbReference type="InterPro" id="IPR000014">
    <property type="entry name" value="PAS"/>
</dbReference>
<dbReference type="SMART" id="SM00388">
    <property type="entry name" value="HisKA"/>
    <property type="match status" value="1"/>
</dbReference>
<dbReference type="Pfam" id="PF02518">
    <property type="entry name" value="HATPase_c"/>
    <property type="match status" value="1"/>
</dbReference>
<dbReference type="SMART" id="SM00387">
    <property type="entry name" value="HATPase_c"/>
    <property type="match status" value="1"/>
</dbReference>
<keyword evidence="13" id="KW-1185">Reference proteome</keyword>
<dbReference type="Gene3D" id="3.40.190.10">
    <property type="entry name" value="Periplasmic binding protein-like II"/>
    <property type="match status" value="2"/>
</dbReference>
<evidence type="ECO:0000259" key="10">
    <source>
        <dbReference type="PROSITE" id="PS50112"/>
    </source>
</evidence>
<dbReference type="Pfam" id="PF00512">
    <property type="entry name" value="HisKA"/>
    <property type="match status" value="1"/>
</dbReference>
<dbReference type="CDD" id="cd00082">
    <property type="entry name" value="HisKA"/>
    <property type="match status" value="1"/>
</dbReference>
<dbReference type="SUPFAM" id="SSF55785">
    <property type="entry name" value="PYP-like sensor domain (PAS domain)"/>
    <property type="match status" value="1"/>
</dbReference>
<gene>
    <name evidence="12" type="ORF">EV678_0098</name>
</gene>
<evidence type="ECO:0000259" key="11">
    <source>
        <dbReference type="PROSITE" id="PS50113"/>
    </source>
</evidence>
<dbReference type="PROSITE" id="PS50109">
    <property type="entry name" value="HIS_KIN"/>
    <property type="match status" value="1"/>
</dbReference>
<feature type="modified residue" description="4-aspartylphosphate" evidence="5">
    <location>
        <position position="764"/>
    </location>
</feature>
<feature type="chain" id="PRO_5046524260" description="histidine kinase" evidence="7">
    <location>
        <begin position="33"/>
        <end position="839"/>
    </location>
</feature>
<dbReference type="SUPFAM" id="SSF55874">
    <property type="entry name" value="ATPase domain of HSP90 chaperone/DNA topoisomerase II/histidine kinase"/>
    <property type="match status" value="1"/>
</dbReference>
<dbReference type="InterPro" id="IPR000700">
    <property type="entry name" value="PAS-assoc_C"/>
</dbReference>
<proteinExistence type="predicted"/>
<dbReference type="SMART" id="SM00091">
    <property type="entry name" value="PAS"/>
    <property type="match status" value="1"/>
</dbReference>
<dbReference type="PANTHER" id="PTHR45339">
    <property type="entry name" value="HYBRID SIGNAL TRANSDUCTION HISTIDINE KINASE J"/>
    <property type="match status" value="1"/>
</dbReference>
<dbReference type="SUPFAM" id="SSF53850">
    <property type="entry name" value="Periplasmic binding protein-like II"/>
    <property type="match status" value="1"/>
</dbReference>
<dbReference type="SUPFAM" id="SSF52172">
    <property type="entry name" value="CheY-like"/>
    <property type="match status" value="1"/>
</dbReference>
<dbReference type="Pfam" id="PF00497">
    <property type="entry name" value="SBP_bac_3"/>
    <property type="match status" value="1"/>
</dbReference>
<dbReference type="InterPro" id="IPR003661">
    <property type="entry name" value="HisK_dim/P_dom"/>
</dbReference>
<feature type="domain" description="Histidine kinase" evidence="8">
    <location>
        <begin position="464"/>
        <end position="684"/>
    </location>
</feature>
<dbReference type="PROSITE" id="PS50113">
    <property type="entry name" value="PAC"/>
    <property type="match status" value="1"/>
</dbReference>
<dbReference type="CDD" id="cd00130">
    <property type="entry name" value="PAS"/>
    <property type="match status" value="1"/>
</dbReference>